<dbReference type="RefSeq" id="WP_354220138.1">
    <property type="nucleotide sequence ID" value="NZ_JBEPMX010000007.1"/>
</dbReference>
<evidence type="ECO:0000313" key="2">
    <source>
        <dbReference type="EMBL" id="MET3683576.1"/>
    </source>
</evidence>
<dbReference type="InterPro" id="IPR029058">
    <property type="entry name" value="AB_hydrolase_fold"/>
</dbReference>
<dbReference type="EMBL" id="JBEPMX010000007">
    <property type="protein sequence ID" value="MET3683576.1"/>
    <property type="molecule type" value="Genomic_DNA"/>
</dbReference>
<gene>
    <name evidence="2" type="ORF">ABID56_001671</name>
</gene>
<protein>
    <submittedName>
        <fullName evidence="2">Pimeloyl-ACP methyl ester carboxylesterase</fullName>
    </submittedName>
</protein>
<dbReference type="Gene3D" id="3.40.50.1820">
    <property type="entry name" value="alpha/beta hydrolase"/>
    <property type="match status" value="1"/>
</dbReference>
<name>A0ABV2KYD5_9BACI</name>
<dbReference type="SUPFAM" id="SSF53474">
    <property type="entry name" value="alpha/beta-Hydrolases"/>
    <property type="match status" value="1"/>
</dbReference>
<feature type="domain" description="Serine aminopeptidase S33" evidence="1">
    <location>
        <begin position="42"/>
        <end position="236"/>
    </location>
</feature>
<accession>A0ABV2KYD5</accession>
<dbReference type="InterPro" id="IPR022742">
    <property type="entry name" value="Hydrolase_4"/>
</dbReference>
<dbReference type="InterPro" id="IPR050266">
    <property type="entry name" value="AB_hydrolase_sf"/>
</dbReference>
<sequence length="258" mass="29318">MAYLERDGCALHYRIQGDGEAILFIHCPIFPSAVFKGQVEALKHNYQVIENDLRGHGRSRSNGEFWNFTDIAKDLCCLIERKVQRPVWIVAYSAGCSIAFELSLMAPHLVKGMVQIGAVDRVNTFVLSTLVKAGMTVTASEVSEMIAIFGTFSNTRLPLIAWPLLREALKTNATDAYYFYRAYLHYDVTKKLSSIDQPIVLLYGEKDKLLSRYGRSIASRVPNCWIRMIRYGRHQLPGNQTQAVNQEIHQFIQQQLSL</sequence>
<dbReference type="Proteomes" id="UP001549167">
    <property type="component" value="Unassembled WGS sequence"/>
</dbReference>
<organism evidence="2 3">
    <name type="scientific">Alkalibacillus flavidus</name>
    <dbReference type="NCBI Taxonomy" id="546021"/>
    <lineage>
        <taxon>Bacteria</taxon>
        <taxon>Bacillati</taxon>
        <taxon>Bacillota</taxon>
        <taxon>Bacilli</taxon>
        <taxon>Bacillales</taxon>
        <taxon>Bacillaceae</taxon>
        <taxon>Alkalibacillus</taxon>
    </lineage>
</organism>
<comment type="caution">
    <text evidence="2">The sequence shown here is derived from an EMBL/GenBank/DDBJ whole genome shotgun (WGS) entry which is preliminary data.</text>
</comment>
<evidence type="ECO:0000313" key="3">
    <source>
        <dbReference type="Proteomes" id="UP001549167"/>
    </source>
</evidence>
<evidence type="ECO:0000259" key="1">
    <source>
        <dbReference type="Pfam" id="PF12146"/>
    </source>
</evidence>
<proteinExistence type="predicted"/>
<dbReference type="Pfam" id="PF12146">
    <property type="entry name" value="Hydrolase_4"/>
    <property type="match status" value="1"/>
</dbReference>
<reference evidence="2 3" key="1">
    <citation type="submission" date="2024-06" db="EMBL/GenBank/DDBJ databases">
        <title>Genomic Encyclopedia of Type Strains, Phase IV (KMG-IV): sequencing the most valuable type-strain genomes for metagenomic binning, comparative biology and taxonomic classification.</title>
        <authorList>
            <person name="Goeker M."/>
        </authorList>
    </citation>
    <scope>NUCLEOTIDE SEQUENCE [LARGE SCALE GENOMIC DNA]</scope>
    <source>
        <strain evidence="2 3">DSM 23520</strain>
    </source>
</reference>
<keyword evidence="3" id="KW-1185">Reference proteome</keyword>
<dbReference type="PANTHER" id="PTHR43798">
    <property type="entry name" value="MONOACYLGLYCEROL LIPASE"/>
    <property type="match status" value="1"/>
</dbReference>